<reference evidence="2 3" key="1">
    <citation type="submission" date="2019-07" db="EMBL/GenBank/DDBJ databases">
        <title>R&amp;d 2014.</title>
        <authorList>
            <person name="Klenk H.-P."/>
        </authorList>
    </citation>
    <scope>NUCLEOTIDE SEQUENCE [LARGE SCALE GENOMIC DNA]</scope>
    <source>
        <strain evidence="2 3">DSM 45764</strain>
    </source>
</reference>
<gene>
    <name evidence="2" type="ORF">JD78_01458</name>
</gene>
<sequence>MVVNGKVLTMDRRGSRAQALAIADGRVVAVGTNREIGRFTGRRTAVVDAGGGTVLPGINDGHLHFNGFGFEASNFGFEGPRIYSYDVARSTAAEIAAVIAQAVQEAPAPDSWIRASQWDGTRLDRLPTRDVLDPVSGDHPVYMSDISHHALAVNSRALQLAGITRDTVPPPGGIIEKDATGEPTGILREAASGLVMAAIPPYTPAEVSEAMDFAASVLHSLGITSLTDPGVGLDQVDLYRGKILDGSLDLRINLMLRAGGTAAALEETLAGLGPMGDVDPRMLRVGEVKVLADGVPTDAQTSWLHEPFLDGGNGHLLTAGADDAERLAALHAVIALAARKGFQVGTHATGDAAIDAVVSGYLATRTNQLRHYVIHGDLTPPGTLRTMARNDVGVSFNPTIKQVYSRFFDTTIGPERVDYQWPFRTALDNGVRASSASDAAVVTPDWLIGVAGAVTRQGFDGKVGGIEQAITMEEALRSYTATPAWQDHAEDWKGQLRRGYVGDVTILSGDVLRARTAEEITGLEVIGTLIGGRVVYDATTSTAPAARAATGKVAAYRHQSAAACSTTGAVCCCRAHEEARTTRA</sequence>
<protein>
    <recommendedName>
        <fullName evidence="1">Amidohydrolase 3 domain-containing protein</fullName>
    </recommendedName>
</protein>
<evidence type="ECO:0000313" key="3">
    <source>
        <dbReference type="Proteomes" id="UP000321490"/>
    </source>
</evidence>
<dbReference type="PANTHER" id="PTHR22642">
    <property type="entry name" value="IMIDAZOLONEPROPIONASE"/>
    <property type="match status" value="1"/>
</dbReference>
<dbReference type="AlphaFoldDB" id="A0A562IQC4"/>
<evidence type="ECO:0000259" key="1">
    <source>
        <dbReference type="Pfam" id="PF07969"/>
    </source>
</evidence>
<dbReference type="Pfam" id="PF07969">
    <property type="entry name" value="Amidohydro_3"/>
    <property type="match status" value="1"/>
</dbReference>
<dbReference type="Gene3D" id="2.30.40.10">
    <property type="entry name" value="Urease, subunit C, domain 1"/>
    <property type="match status" value="1"/>
</dbReference>
<dbReference type="Gene3D" id="3.10.310.70">
    <property type="match status" value="1"/>
</dbReference>
<proteinExistence type="predicted"/>
<dbReference type="Gene3D" id="3.20.20.140">
    <property type="entry name" value="Metal-dependent hydrolases"/>
    <property type="match status" value="1"/>
</dbReference>
<dbReference type="Proteomes" id="UP000321490">
    <property type="component" value="Unassembled WGS sequence"/>
</dbReference>
<keyword evidence="3" id="KW-1185">Reference proteome</keyword>
<dbReference type="GO" id="GO:0016810">
    <property type="term" value="F:hydrolase activity, acting on carbon-nitrogen (but not peptide) bonds"/>
    <property type="evidence" value="ECO:0007669"/>
    <property type="project" value="InterPro"/>
</dbReference>
<name>A0A562IQC4_9ACTN</name>
<dbReference type="InterPro" id="IPR011059">
    <property type="entry name" value="Metal-dep_hydrolase_composite"/>
</dbReference>
<evidence type="ECO:0000313" key="2">
    <source>
        <dbReference type="EMBL" id="TWH72935.1"/>
    </source>
</evidence>
<dbReference type="EMBL" id="VLKF01000001">
    <property type="protein sequence ID" value="TWH72935.1"/>
    <property type="molecule type" value="Genomic_DNA"/>
</dbReference>
<feature type="domain" description="Amidohydrolase 3" evidence="1">
    <location>
        <begin position="46"/>
        <end position="536"/>
    </location>
</feature>
<accession>A0A562IQC4</accession>
<dbReference type="PANTHER" id="PTHR22642:SF2">
    <property type="entry name" value="PROTEIN LONG AFTER FAR-RED 3"/>
    <property type="match status" value="1"/>
</dbReference>
<dbReference type="InterPro" id="IPR032466">
    <property type="entry name" value="Metal_Hydrolase"/>
</dbReference>
<organism evidence="2 3">
    <name type="scientific">Modestobacter roseus</name>
    <dbReference type="NCBI Taxonomy" id="1181884"/>
    <lineage>
        <taxon>Bacteria</taxon>
        <taxon>Bacillati</taxon>
        <taxon>Actinomycetota</taxon>
        <taxon>Actinomycetes</taxon>
        <taxon>Geodermatophilales</taxon>
        <taxon>Geodermatophilaceae</taxon>
        <taxon>Modestobacter</taxon>
    </lineage>
</organism>
<dbReference type="InterPro" id="IPR033932">
    <property type="entry name" value="YtcJ-like"/>
</dbReference>
<dbReference type="SUPFAM" id="SSF51338">
    <property type="entry name" value="Composite domain of metallo-dependent hydrolases"/>
    <property type="match status" value="1"/>
</dbReference>
<comment type="caution">
    <text evidence="2">The sequence shown here is derived from an EMBL/GenBank/DDBJ whole genome shotgun (WGS) entry which is preliminary data.</text>
</comment>
<dbReference type="InterPro" id="IPR013108">
    <property type="entry name" value="Amidohydro_3"/>
</dbReference>
<dbReference type="CDD" id="cd01300">
    <property type="entry name" value="YtcJ_like"/>
    <property type="match status" value="1"/>
</dbReference>
<dbReference type="SUPFAM" id="SSF51556">
    <property type="entry name" value="Metallo-dependent hydrolases"/>
    <property type="match status" value="1"/>
</dbReference>